<reference evidence="2" key="1">
    <citation type="submission" date="2021-03" db="EMBL/GenBank/DDBJ databases">
        <title>Comparative genomics and phylogenomic investigation of the class Geoglossomycetes provide insights into ecological specialization and systematics.</title>
        <authorList>
            <person name="Melie T."/>
            <person name="Pirro S."/>
            <person name="Miller A.N."/>
            <person name="Quandt A."/>
        </authorList>
    </citation>
    <scope>NUCLEOTIDE SEQUENCE</scope>
    <source>
        <strain evidence="2">GBOQ0MN5Z8</strain>
    </source>
</reference>
<feature type="compositionally biased region" description="Basic and acidic residues" evidence="1">
    <location>
        <begin position="197"/>
        <end position="206"/>
    </location>
</feature>
<organism evidence="2 3">
    <name type="scientific">Glutinoglossum americanum</name>
    <dbReference type="NCBI Taxonomy" id="1670608"/>
    <lineage>
        <taxon>Eukaryota</taxon>
        <taxon>Fungi</taxon>
        <taxon>Dikarya</taxon>
        <taxon>Ascomycota</taxon>
        <taxon>Pezizomycotina</taxon>
        <taxon>Geoglossomycetes</taxon>
        <taxon>Geoglossales</taxon>
        <taxon>Geoglossaceae</taxon>
        <taxon>Glutinoglossum</taxon>
    </lineage>
</organism>
<sequence length="206" mass="22606">MPTAAAEADIIQNRINVALAKSQRLVASWLPSSDSTNTRSAEEIQEEEDALFTPIPPRLGLGAPIPKEFADGDTKKQKEFILNDKIRRRMIGNRPSDLPSRPQGQLKRGPPVGNAGANTPRSGTGRAAEVETDSDDESRSSLWRTKHPKVPPTSESANGRSGNAVVASPRERPSTSKRRTNFLDEFLLEKSKKRKGNDRASKSKRV</sequence>
<evidence type="ECO:0000256" key="1">
    <source>
        <dbReference type="SAM" id="MobiDB-lite"/>
    </source>
</evidence>
<dbReference type="EMBL" id="JAGHQL010000059">
    <property type="protein sequence ID" value="KAH0542197.1"/>
    <property type="molecule type" value="Genomic_DNA"/>
</dbReference>
<evidence type="ECO:0000313" key="2">
    <source>
        <dbReference type="EMBL" id="KAH0542197.1"/>
    </source>
</evidence>
<proteinExistence type="predicted"/>
<feature type="region of interest" description="Disordered" evidence="1">
    <location>
        <begin position="30"/>
        <end position="206"/>
    </location>
</feature>
<comment type="caution">
    <text evidence="2">The sequence shown here is derived from an EMBL/GenBank/DDBJ whole genome shotgun (WGS) entry which is preliminary data.</text>
</comment>
<dbReference type="AlphaFoldDB" id="A0A9P8I2T0"/>
<evidence type="ECO:0000313" key="3">
    <source>
        <dbReference type="Proteomes" id="UP000698800"/>
    </source>
</evidence>
<gene>
    <name evidence="2" type="ORF">FGG08_003418</name>
</gene>
<dbReference type="InterPro" id="IPR021641">
    <property type="entry name" value="DUF3245"/>
</dbReference>
<dbReference type="Pfam" id="PF11595">
    <property type="entry name" value="DUF3245"/>
    <property type="match status" value="1"/>
</dbReference>
<feature type="compositionally biased region" description="Basic and acidic residues" evidence="1">
    <location>
        <begin position="68"/>
        <end position="85"/>
    </location>
</feature>
<dbReference type="Proteomes" id="UP000698800">
    <property type="component" value="Unassembled WGS sequence"/>
</dbReference>
<accession>A0A9P8I2T0</accession>
<dbReference type="OrthoDB" id="3438340at2759"/>
<protein>
    <submittedName>
        <fullName evidence="2">Uncharacterized protein</fullName>
    </submittedName>
</protein>
<name>A0A9P8I2T0_9PEZI</name>
<feature type="compositionally biased region" description="Polar residues" evidence="1">
    <location>
        <begin position="30"/>
        <end position="39"/>
    </location>
</feature>
<keyword evidence="3" id="KW-1185">Reference proteome</keyword>